<name>A0AAW5RH68_ACIJU</name>
<protein>
    <recommendedName>
        <fullName evidence="3">Microcin J25-processing protein McjB C-terminal domain-containing protein</fullName>
    </recommendedName>
</protein>
<dbReference type="EMBL" id="JAHPRE010000087">
    <property type="protein sequence ID" value="MCU4398355.1"/>
    <property type="molecule type" value="Genomic_DNA"/>
</dbReference>
<reference evidence="1" key="1">
    <citation type="submission" date="2021-06" db="EMBL/GenBank/DDBJ databases">
        <title>Propagation of a rapidly emergent carbapenem-resistant Acinetobacter baumannii lineage by various extra-hospital transmission networks.</title>
        <authorList>
            <person name="Calix J."/>
        </authorList>
    </citation>
    <scope>NUCLEOTIDE SEQUENCE</scope>
    <source>
        <strain evidence="1">WU_MDCI_Aw63</strain>
    </source>
</reference>
<gene>
    <name evidence="1" type="ORF">KTH64_15725</name>
</gene>
<dbReference type="Proteomes" id="UP001208534">
    <property type="component" value="Unassembled WGS sequence"/>
</dbReference>
<evidence type="ECO:0000313" key="1">
    <source>
        <dbReference type="EMBL" id="MCU4398355.1"/>
    </source>
</evidence>
<accession>A0AAW5RH68</accession>
<evidence type="ECO:0008006" key="3">
    <source>
        <dbReference type="Google" id="ProtNLM"/>
    </source>
</evidence>
<dbReference type="RefSeq" id="WP_262579503.1">
    <property type="nucleotide sequence ID" value="NZ_JAHPRE010000087.1"/>
</dbReference>
<sequence>MIGLEKLNKDVAYFMDAFFKVAKDGFNFDLLNDFPIACCKFSSMLLARFLIEKQRYDATDLLIVMGQCKKDHLQLHLWLEFQGTICDITAGQFEDAPKNVIISNQSSWHSRFHIVEKTFPIISFDEYWGNFDEPVLEQDYQLIVSHIGRYSTIPILGDKNKKKNDFC</sequence>
<comment type="caution">
    <text evidence="1">The sequence shown here is derived from an EMBL/GenBank/DDBJ whole genome shotgun (WGS) entry which is preliminary data.</text>
</comment>
<proteinExistence type="predicted"/>
<organism evidence="1 2">
    <name type="scientific">Acinetobacter junii</name>
    <dbReference type="NCBI Taxonomy" id="40215"/>
    <lineage>
        <taxon>Bacteria</taxon>
        <taxon>Pseudomonadati</taxon>
        <taxon>Pseudomonadota</taxon>
        <taxon>Gammaproteobacteria</taxon>
        <taxon>Moraxellales</taxon>
        <taxon>Moraxellaceae</taxon>
        <taxon>Acinetobacter</taxon>
    </lineage>
</organism>
<evidence type="ECO:0000313" key="2">
    <source>
        <dbReference type="Proteomes" id="UP001208534"/>
    </source>
</evidence>
<dbReference type="AlphaFoldDB" id="A0AAW5RH68"/>